<feature type="transmembrane region" description="Helical" evidence="1">
    <location>
        <begin position="22"/>
        <end position="42"/>
    </location>
</feature>
<dbReference type="EMBL" id="UINC01214615">
    <property type="protein sequence ID" value="SVE39926.1"/>
    <property type="molecule type" value="Genomic_DNA"/>
</dbReference>
<feature type="transmembrane region" description="Helical" evidence="1">
    <location>
        <begin position="54"/>
        <end position="74"/>
    </location>
</feature>
<dbReference type="AlphaFoldDB" id="A0A383D5V0"/>
<accession>A0A383D5V0</accession>
<keyword evidence="1" id="KW-0812">Transmembrane</keyword>
<reference evidence="2" key="1">
    <citation type="submission" date="2018-05" db="EMBL/GenBank/DDBJ databases">
        <authorList>
            <person name="Lanie J.A."/>
            <person name="Ng W.-L."/>
            <person name="Kazmierczak K.M."/>
            <person name="Andrzejewski T.M."/>
            <person name="Davidsen T.M."/>
            <person name="Wayne K.J."/>
            <person name="Tettelin H."/>
            <person name="Glass J.I."/>
            <person name="Rusch D."/>
            <person name="Podicherti R."/>
            <person name="Tsui H.-C.T."/>
            <person name="Winkler M.E."/>
        </authorList>
    </citation>
    <scope>NUCLEOTIDE SEQUENCE</scope>
</reference>
<evidence type="ECO:0008006" key="3">
    <source>
        <dbReference type="Google" id="ProtNLM"/>
    </source>
</evidence>
<dbReference type="NCBIfam" id="NF037959">
    <property type="entry name" value="MFS_SpdSyn"/>
    <property type="match status" value="1"/>
</dbReference>
<name>A0A383D5V0_9ZZZZ</name>
<proteinExistence type="predicted"/>
<gene>
    <name evidence="2" type="ORF">METZ01_LOCUS492780</name>
</gene>
<sequence length="173" mass="18457">VKRNKATAPTEDSEMPPALRTFLYITAAVTGAVILVVEILGAKMLSPYLGTSHFVWTAQIAVTLVALSVGYYAGGWLVDRSPKLSHLYYAILAAAVYLCATVPMVKPLCLKLMRLPLEWAALLASSFLFLVPLALLAMTGPFLVRMLTQSVKTIGTNMGRLTAISTLGSVAGA</sequence>
<protein>
    <recommendedName>
        <fullName evidence="3">Major facilitator superfamily (MFS) profile domain-containing protein</fullName>
    </recommendedName>
</protein>
<evidence type="ECO:0000313" key="2">
    <source>
        <dbReference type="EMBL" id="SVE39926.1"/>
    </source>
</evidence>
<feature type="transmembrane region" description="Helical" evidence="1">
    <location>
        <begin position="86"/>
        <end position="105"/>
    </location>
</feature>
<feature type="transmembrane region" description="Helical" evidence="1">
    <location>
        <begin position="117"/>
        <end position="138"/>
    </location>
</feature>
<feature type="non-terminal residue" evidence="2">
    <location>
        <position position="1"/>
    </location>
</feature>
<evidence type="ECO:0000256" key="1">
    <source>
        <dbReference type="SAM" id="Phobius"/>
    </source>
</evidence>
<organism evidence="2">
    <name type="scientific">marine metagenome</name>
    <dbReference type="NCBI Taxonomy" id="408172"/>
    <lineage>
        <taxon>unclassified sequences</taxon>
        <taxon>metagenomes</taxon>
        <taxon>ecological metagenomes</taxon>
    </lineage>
</organism>
<keyword evidence="1" id="KW-0472">Membrane</keyword>
<feature type="non-terminal residue" evidence="2">
    <location>
        <position position="173"/>
    </location>
</feature>
<keyword evidence="1" id="KW-1133">Transmembrane helix</keyword>